<dbReference type="GO" id="GO:0043161">
    <property type="term" value="P:proteasome-mediated ubiquitin-dependent protein catabolic process"/>
    <property type="evidence" value="ECO:0007669"/>
    <property type="project" value="TreeGrafter"/>
</dbReference>
<dbReference type="AlphaFoldDB" id="A0A835Z1W9"/>
<organism evidence="5 6">
    <name type="scientific">Tribonema minus</name>
    <dbReference type="NCBI Taxonomy" id="303371"/>
    <lineage>
        <taxon>Eukaryota</taxon>
        <taxon>Sar</taxon>
        <taxon>Stramenopiles</taxon>
        <taxon>Ochrophyta</taxon>
        <taxon>PX clade</taxon>
        <taxon>Xanthophyceae</taxon>
        <taxon>Tribonematales</taxon>
        <taxon>Tribonemataceae</taxon>
        <taxon>Tribonema</taxon>
    </lineage>
</organism>
<protein>
    <submittedName>
        <fullName evidence="5">26S proteasome non-ATPase regulatory subunit 7</fullName>
    </submittedName>
</protein>
<dbReference type="FunFam" id="3.40.140.10:FF:000013">
    <property type="entry name" value="26S proteasome non-ATPase regulatory subunit 7"/>
    <property type="match status" value="1"/>
</dbReference>
<dbReference type="InterPro" id="IPR000555">
    <property type="entry name" value="JAMM/MPN+_dom"/>
</dbReference>
<dbReference type="GO" id="GO:0048731">
    <property type="term" value="P:system development"/>
    <property type="evidence" value="ECO:0007669"/>
    <property type="project" value="UniProtKB-ARBA"/>
</dbReference>
<evidence type="ECO:0000259" key="4">
    <source>
        <dbReference type="PROSITE" id="PS50249"/>
    </source>
</evidence>
<keyword evidence="2 5" id="KW-0647">Proteasome</keyword>
<dbReference type="Pfam" id="PF01398">
    <property type="entry name" value="JAB"/>
    <property type="match status" value="1"/>
</dbReference>
<dbReference type="PROSITE" id="PS50249">
    <property type="entry name" value="MPN"/>
    <property type="match status" value="1"/>
</dbReference>
<dbReference type="CDD" id="cd08062">
    <property type="entry name" value="MPN_RPN7_8"/>
    <property type="match status" value="1"/>
</dbReference>
<comment type="caution">
    <text evidence="5">The sequence shown here is derived from an EMBL/GenBank/DDBJ whole genome shotgun (WGS) entry which is preliminary data.</text>
</comment>
<dbReference type="PANTHER" id="PTHR10540:SF7">
    <property type="entry name" value="26S PROTEASOME NON-ATPASE REGULATORY SUBUNIT 7"/>
    <property type="match status" value="1"/>
</dbReference>
<dbReference type="SMART" id="SM00232">
    <property type="entry name" value="JAB_MPN"/>
    <property type="match status" value="1"/>
</dbReference>
<comment type="similarity">
    <text evidence="1">Belongs to the peptidase M67A family.</text>
</comment>
<dbReference type="GO" id="GO:0005838">
    <property type="term" value="C:proteasome regulatory particle"/>
    <property type="evidence" value="ECO:0007669"/>
    <property type="project" value="InterPro"/>
</dbReference>
<evidence type="ECO:0000313" key="6">
    <source>
        <dbReference type="Proteomes" id="UP000664859"/>
    </source>
</evidence>
<dbReference type="OrthoDB" id="10256771at2759"/>
<feature type="domain" description="MPN" evidence="4">
    <location>
        <begin position="33"/>
        <end position="167"/>
    </location>
</feature>
<feature type="compositionally biased region" description="Basic and acidic residues" evidence="3">
    <location>
        <begin position="330"/>
        <end position="352"/>
    </location>
</feature>
<evidence type="ECO:0000256" key="1">
    <source>
        <dbReference type="ARBA" id="ARBA00008568"/>
    </source>
</evidence>
<dbReference type="InterPro" id="IPR024969">
    <property type="entry name" value="EIF3F/CSN6-like_C"/>
</dbReference>
<proteinExistence type="inferred from homology"/>
<dbReference type="Pfam" id="PF13012">
    <property type="entry name" value="MitMem_reg"/>
    <property type="match status" value="1"/>
</dbReference>
<feature type="region of interest" description="Disordered" evidence="3">
    <location>
        <begin position="310"/>
        <end position="352"/>
    </location>
</feature>
<name>A0A835Z1W9_9STRA</name>
<dbReference type="EMBL" id="JAFCMP010000115">
    <property type="protein sequence ID" value="KAG5185987.1"/>
    <property type="molecule type" value="Genomic_DNA"/>
</dbReference>
<keyword evidence="6" id="KW-1185">Reference proteome</keyword>
<evidence type="ECO:0000256" key="3">
    <source>
        <dbReference type="SAM" id="MobiDB-lite"/>
    </source>
</evidence>
<evidence type="ECO:0000313" key="5">
    <source>
        <dbReference type="EMBL" id="KAG5185987.1"/>
    </source>
</evidence>
<sequence length="352" mass="38541">MPADPMHTESAKDDAAEAAAAAALTAALPDLEVVVHPLVLLSVVDHYNRVAKDTKKRAVGVLLGSKYKGTVDVTNSFAVPFEEDSRNPSVWYLDHNFLESMFGMFKKVAAKERIVGFYSTGPKIRENDLKIAALFKRFCSDPLYVIVDVRTGVEGMPTTAYRTAEEVEGEGKEIQTTFKHVPSSIGALEAEEVGVEHLLRDINDPSVSTLANQIKHKMAALAGLRERLEEVQTYLKAVQSGALPVNNQIIYNLQDIFNLLPNLNTEELVRSMLVKTNDIHLVIYISALTRSIVALHDLVLNKIKYKDLDDTGLPEEGDKPKAAAATNGTKGKEGEDTSKGKGKDGEKPADKK</sequence>
<dbReference type="Gene3D" id="3.40.140.10">
    <property type="entry name" value="Cytidine Deaminase, domain 2"/>
    <property type="match status" value="1"/>
</dbReference>
<dbReference type="Proteomes" id="UP000664859">
    <property type="component" value="Unassembled WGS sequence"/>
</dbReference>
<evidence type="ECO:0000256" key="2">
    <source>
        <dbReference type="ARBA" id="ARBA00022942"/>
    </source>
</evidence>
<dbReference type="PANTHER" id="PTHR10540">
    <property type="entry name" value="EUKARYOTIC TRANSLATION INITIATION FACTOR 3 SUBUNIT F-RELATED"/>
    <property type="match status" value="1"/>
</dbReference>
<dbReference type="InterPro" id="IPR033858">
    <property type="entry name" value="MPN_RPN7_8"/>
</dbReference>
<gene>
    <name evidence="5" type="ORF">JKP88DRAFT_271891</name>
</gene>
<dbReference type="GO" id="GO:0008237">
    <property type="term" value="F:metallopeptidase activity"/>
    <property type="evidence" value="ECO:0007669"/>
    <property type="project" value="InterPro"/>
</dbReference>
<reference evidence="5" key="1">
    <citation type="submission" date="2021-02" db="EMBL/GenBank/DDBJ databases">
        <title>First Annotated Genome of the Yellow-green Alga Tribonema minus.</title>
        <authorList>
            <person name="Mahan K.M."/>
        </authorList>
    </citation>
    <scope>NUCLEOTIDE SEQUENCE</scope>
    <source>
        <strain evidence="5">UTEX B ZZ1240</strain>
    </source>
</reference>
<accession>A0A835Z1W9</accession>
<dbReference type="InterPro" id="IPR037518">
    <property type="entry name" value="MPN"/>
</dbReference>